<dbReference type="PROSITE" id="PS51186">
    <property type="entry name" value="GNAT"/>
    <property type="match status" value="1"/>
</dbReference>
<protein>
    <submittedName>
        <fullName evidence="4">GNAT family N-acetyltransferase</fullName>
    </submittedName>
</protein>
<evidence type="ECO:0000313" key="7">
    <source>
        <dbReference type="Proteomes" id="UP000320913"/>
    </source>
</evidence>
<dbReference type="AlphaFoldDB" id="A0A538SDR3"/>
<dbReference type="EMBL" id="VBOR01000056">
    <property type="protein sequence ID" value="TMQ49522.1"/>
    <property type="molecule type" value="Genomic_DNA"/>
</dbReference>
<evidence type="ECO:0000259" key="3">
    <source>
        <dbReference type="PROSITE" id="PS51186"/>
    </source>
</evidence>
<dbReference type="InterPro" id="IPR000182">
    <property type="entry name" value="GNAT_dom"/>
</dbReference>
<dbReference type="Pfam" id="PF00583">
    <property type="entry name" value="Acetyltransf_1"/>
    <property type="match status" value="1"/>
</dbReference>
<reference evidence="6 7" key="1">
    <citation type="journal article" date="2019" name="Nat. Microbiol.">
        <title>Mediterranean grassland soil C-N compound turnover is dependent on rainfall and depth, and is mediated by genomically divergent microorganisms.</title>
        <authorList>
            <person name="Diamond S."/>
            <person name="Andeer P.F."/>
            <person name="Li Z."/>
            <person name="Crits-Christoph A."/>
            <person name="Burstein D."/>
            <person name="Anantharaman K."/>
            <person name="Lane K.R."/>
            <person name="Thomas B.C."/>
            <person name="Pan C."/>
            <person name="Northen T.R."/>
            <person name="Banfield J.F."/>
        </authorList>
    </citation>
    <scope>NUCLEOTIDE SEQUENCE [LARGE SCALE GENOMIC DNA]</scope>
    <source>
        <strain evidence="4">WS_1</strain>
        <strain evidence="5">WS_5</strain>
    </source>
</reference>
<dbReference type="GO" id="GO:0016747">
    <property type="term" value="F:acyltransferase activity, transferring groups other than amino-acyl groups"/>
    <property type="evidence" value="ECO:0007669"/>
    <property type="project" value="InterPro"/>
</dbReference>
<dbReference type="InterPro" id="IPR016181">
    <property type="entry name" value="Acyl_CoA_acyltransferase"/>
</dbReference>
<evidence type="ECO:0000256" key="2">
    <source>
        <dbReference type="ARBA" id="ARBA00023315"/>
    </source>
</evidence>
<evidence type="ECO:0000313" key="5">
    <source>
        <dbReference type="EMBL" id="TMQ61006.1"/>
    </source>
</evidence>
<sequence length="149" mass="16434">MGGSITTTVREMTLADADRVAVLAGELGYPSTRAQIEARFREIEGSYDSKVIVAVDDEGQVVGWVHLFCLPLIVSGTYVEVGGLVVDSRVRGRGIGRSLMAAAEAWTLQRGFKQLMLRSNTIRTEAHQFYKDLGYTIVKSQHKFQKLLG</sequence>
<dbReference type="PANTHER" id="PTHR43877:SF2">
    <property type="entry name" value="AMINOALKYLPHOSPHONATE N-ACETYLTRANSFERASE-RELATED"/>
    <property type="match status" value="1"/>
</dbReference>
<evidence type="ECO:0000313" key="4">
    <source>
        <dbReference type="EMBL" id="TMQ49522.1"/>
    </source>
</evidence>
<evidence type="ECO:0000313" key="6">
    <source>
        <dbReference type="Proteomes" id="UP000316292"/>
    </source>
</evidence>
<dbReference type="SUPFAM" id="SSF55729">
    <property type="entry name" value="Acyl-CoA N-acyltransferases (Nat)"/>
    <property type="match status" value="1"/>
</dbReference>
<name>A0A538SDR3_UNCEI</name>
<dbReference type="Proteomes" id="UP000320913">
    <property type="component" value="Unassembled WGS sequence"/>
</dbReference>
<dbReference type="PANTHER" id="PTHR43877">
    <property type="entry name" value="AMINOALKYLPHOSPHONATE N-ACETYLTRANSFERASE-RELATED-RELATED"/>
    <property type="match status" value="1"/>
</dbReference>
<proteinExistence type="predicted"/>
<evidence type="ECO:0000256" key="1">
    <source>
        <dbReference type="ARBA" id="ARBA00022679"/>
    </source>
</evidence>
<organism evidence="4 6">
    <name type="scientific">Eiseniibacteriota bacterium</name>
    <dbReference type="NCBI Taxonomy" id="2212470"/>
    <lineage>
        <taxon>Bacteria</taxon>
        <taxon>Candidatus Eiseniibacteriota</taxon>
    </lineage>
</organism>
<dbReference type="Gene3D" id="3.40.630.30">
    <property type="match status" value="1"/>
</dbReference>
<dbReference type="EMBL" id="VBOV01000057">
    <property type="protein sequence ID" value="TMQ61006.1"/>
    <property type="molecule type" value="Genomic_DNA"/>
</dbReference>
<accession>A0A538SDR3</accession>
<dbReference type="InterPro" id="IPR050832">
    <property type="entry name" value="Bact_Acetyltransf"/>
</dbReference>
<comment type="caution">
    <text evidence="4">The sequence shown here is derived from an EMBL/GenBank/DDBJ whole genome shotgun (WGS) entry which is preliminary data.</text>
</comment>
<gene>
    <name evidence="4" type="ORF">E6K71_04630</name>
    <name evidence="5" type="ORF">E6K75_02290</name>
</gene>
<dbReference type="CDD" id="cd04301">
    <property type="entry name" value="NAT_SF"/>
    <property type="match status" value="1"/>
</dbReference>
<feature type="domain" description="N-acetyltransferase" evidence="3">
    <location>
        <begin position="7"/>
        <end position="149"/>
    </location>
</feature>
<dbReference type="Proteomes" id="UP000316292">
    <property type="component" value="Unassembled WGS sequence"/>
</dbReference>
<keyword evidence="1 4" id="KW-0808">Transferase</keyword>
<keyword evidence="2" id="KW-0012">Acyltransferase</keyword>